<keyword evidence="13" id="KW-0812">Transmembrane</keyword>
<keyword evidence="18" id="KW-1185">Reference proteome</keyword>
<dbReference type="InterPro" id="IPR010228">
    <property type="entry name" value="NADH_UbQ_OxRdtase_Gsu"/>
</dbReference>
<evidence type="ECO:0000256" key="13">
    <source>
        <dbReference type="SAM" id="Phobius"/>
    </source>
</evidence>
<keyword evidence="6" id="KW-0408">Iron</keyword>
<proteinExistence type="inferred from homology"/>
<dbReference type="FunFam" id="3.40.50.740:FF:000016">
    <property type="entry name" value="NADH dehydrogenase (Quinone), G subunit"/>
    <property type="match status" value="1"/>
</dbReference>
<dbReference type="PROSITE" id="PS51085">
    <property type="entry name" value="2FE2S_FER_2"/>
    <property type="match status" value="1"/>
</dbReference>
<dbReference type="CDD" id="cd00207">
    <property type="entry name" value="fer2"/>
    <property type="match status" value="1"/>
</dbReference>
<dbReference type="FunFam" id="3.30.200.210:FF:000002">
    <property type="entry name" value="NADH-ubiquinone oxidoreductase 75 kDa subunit"/>
    <property type="match status" value="1"/>
</dbReference>
<evidence type="ECO:0000259" key="14">
    <source>
        <dbReference type="PROSITE" id="PS51085"/>
    </source>
</evidence>
<evidence type="ECO:0000256" key="10">
    <source>
        <dbReference type="ARBA" id="ARBA00070722"/>
    </source>
</evidence>
<dbReference type="Pfam" id="PF10588">
    <property type="entry name" value="NADH-G_4Fe-4S_3"/>
    <property type="match status" value="1"/>
</dbReference>
<dbReference type="Pfam" id="PF22151">
    <property type="entry name" value="Fer4_NDSU1"/>
    <property type="match status" value="1"/>
</dbReference>
<keyword evidence="7" id="KW-0411">Iron-sulfur</keyword>
<dbReference type="Pfam" id="PF11204">
    <property type="entry name" value="DUF2985"/>
    <property type="match status" value="1"/>
</dbReference>
<dbReference type="Pfam" id="PF22117">
    <property type="entry name" value="Fer4_Nqo3"/>
    <property type="match status" value="1"/>
</dbReference>
<comment type="cofactor">
    <cofactor evidence="1">
        <name>[4Fe-4S] cluster</name>
        <dbReference type="ChEBI" id="CHEBI:49883"/>
    </cofactor>
</comment>
<dbReference type="EMBL" id="CP119935">
    <property type="protein sequence ID" value="WFD02844.1"/>
    <property type="molecule type" value="Genomic_DNA"/>
</dbReference>
<dbReference type="GO" id="GO:0016020">
    <property type="term" value="C:membrane"/>
    <property type="evidence" value="ECO:0007669"/>
    <property type="project" value="InterPro"/>
</dbReference>
<gene>
    <name evidence="17" type="ORF">MOBT1_001531</name>
</gene>
<accession>A0AAF0DZI2</accession>
<evidence type="ECO:0000256" key="7">
    <source>
        <dbReference type="ARBA" id="ARBA00023014"/>
    </source>
</evidence>
<feature type="region of interest" description="Disordered" evidence="12">
    <location>
        <begin position="1027"/>
        <end position="1121"/>
    </location>
</feature>
<evidence type="ECO:0000259" key="16">
    <source>
        <dbReference type="PROSITE" id="PS51839"/>
    </source>
</evidence>
<evidence type="ECO:0000313" key="18">
    <source>
        <dbReference type="Proteomes" id="UP001214603"/>
    </source>
</evidence>
<dbReference type="SUPFAM" id="SSF54292">
    <property type="entry name" value="2Fe-2S ferredoxin-like"/>
    <property type="match status" value="1"/>
</dbReference>
<feature type="domain" description="2Fe-2S ferredoxin-type" evidence="14">
    <location>
        <begin position="37"/>
        <end position="115"/>
    </location>
</feature>
<feature type="transmembrane region" description="Helical" evidence="13">
    <location>
        <begin position="1165"/>
        <end position="1191"/>
    </location>
</feature>
<dbReference type="NCBIfam" id="TIGR01973">
    <property type="entry name" value="NuoG"/>
    <property type="match status" value="1"/>
</dbReference>
<keyword evidence="3" id="KW-0004">4Fe-4S</keyword>
<keyword evidence="13" id="KW-0472">Membrane</keyword>
<organism evidence="17 18">
    <name type="scientific">Malassezia obtusa</name>
    <dbReference type="NCBI Taxonomy" id="76774"/>
    <lineage>
        <taxon>Eukaryota</taxon>
        <taxon>Fungi</taxon>
        <taxon>Dikarya</taxon>
        <taxon>Basidiomycota</taxon>
        <taxon>Ustilaginomycotina</taxon>
        <taxon>Malasseziomycetes</taxon>
        <taxon>Malasseziales</taxon>
        <taxon>Malasseziaceae</taxon>
        <taxon>Malassezia</taxon>
    </lineage>
</organism>
<dbReference type="Pfam" id="PF09326">
    <property type="entry name" value="NADH_dhqG_C"/>
    <property type="match status" value="1"/>
</dbReference>
<dbReference type="InterPro" id="IPR054351">
    <property type="entry name" value="NADH_UbQ_OxRdtase_ferredoxin"/>
</dbReference>
<dbReference type="Gene3D" id="3.30.70.20">
    <property type="match status" value="1"/>
</dbReference>
<evidence type="ECO:0000256" key="3">
    <source>
        <dbReference type="ARBA" id="ARBA00022485"/>
    </source>
</evidence>
<dbReference type="PROSITE" id="PS00642">
    <property type="entry name" value="COMPLEX1_75K_2"/>
    <property type="match status" value="1"/>
</dbReference>
<feature type="compositionally biased region" description="Polar residues" evidence="12">
    <location>
        <begin position="1068"/>
        <end position="1085"/>
    </location>
</feature>
<evidence type="ECO:0000256" key="6">
    <source>
        <dbReference type="ARBA" id="ARBA00023004"/>
    </source>
</evidence>
<dbReference type="Gene3D" id="3.10.20.740">
    <property type="match status" value="1"/>
</dbReference>
<feature type="region of interest" description="Disordered" evidence="12">
    <location>
        <begin position="973"/>
        <end position="1014"/>
    </location>
</feature>
<dbReference type="PANTHER" id="PTHR35872:SF2">
    <property type="entry name" value="INTEGRAL MEMBRANE PROTEIN (AFU_ORTHOLOGUE AFUA_5G07110)"/>
    <property type="match status" value="1"/>
</dbReference>
<dbReference type="PROSITE" id="PS00643">
    <property type="entry name" value="COMPLEX1_75K_3"/>
    <property type="match status" value="1"/>
</dbReference>
<dbReference type="InterPro" id="IPR036010">
    <property type="entry name" value="2Fe-2S_ferredoxin-like_sf"/>
</dbReference>
<dbReference type="Proteomes" id="UP001214603">
    <property type="component" value="Chromosome 2"/>
</dbReference>
<name>A0AAF0DZI2_9BASI</name>
<keyword evidence="5" id="KW-1278">Translocase</keyword>
<dbReference type="GO" id="GO:0046872">
    <property type="term" value="F:metal ion binding"/>
    <property type="evidence" value="ECO:0007669"/>
    <property type="project" value="UniProtKB-KW"/>
</dbReference>
<feature type="transmembrane region" description="Helical" evidence="13">
    <location>
        <begin position="1398"/>
        <end position="1416"/>
    </location>
</feature>
<evidence type="ECO:0000256" key="11">
    <source>
        <dbReference type="RuleBase" id="RU004523"/>
    </source>
</evidence>
<keyword evidence="13" id="KW-1133">Transmembrane helix</keyword>
<evidence type="ECO:0000256" key="2">
    <source>
        <dbReference type="ARBA" id="ARBA00005404"/>
    </source>
</evidence>
<evidence type="ECO:0000256" key="12">
    <source>
        <dbReference type="SAM" id="MobiDB-lite"/>
    </source>
</evidence>
<dbReference type="InterPro" id="IPR006656">
    <property type="entry name" value="Mopterin_OxRdtase"/>
</dbReference>
<dbReference type="PANTHER" id="PTHR35872">
    <property type="entry name" value="INTEGRAL MEMBRANE PROTEIN (AFU_ORTHOLOGUE AFUA_5G07110)"/>
    <property type="match status" value="1"/>
</dbReference>
<evidence type="ECO:0000313" key="17">
    <source>
        <dbReference type="EMBL" id="WFD02844.1"/>
    </source>
</evidence>
<evidence type="ECO:0000256" key="9">
    <source>
        <dbReference type="ARBA" id="ARBA00034078"/>
    </source>
</evidence>
<dbReference type="InterPro" id="IPR000283">
    <property type="entry name" value="NADH_UbQ_OxRdtase_75kDa_su_CS"/>
</dbReference>
<feature type="region of interest" description="Disordered" evidence="12">
    <location>
        <begin position="746"/>
        <end position="821"/>
    </location>
</feature>
<feature type="region of interest" description="Disordered" evidence="12">
    <location>
        <begin position="836"/>
        <end position="918"/>
    </location>
</feature>
<dbReference type="InterPro" id="IPR001041">
    <property type="entry name" value="2Fe-2S_ferredoxin-type"/>
</dbReference>
<reference evidence="17" key="1">
    <citation type="submission" date="2023-03" db="EMBL/GenBank/DDBJ databases">
        <title>Mating type loci evolution in Malassezia.</title>
        <authorList>
            <person name="Coelho M.A."/>
        </authorList>
    </citation>
    <scope>NUCLEOTIDE SEQUENCE</scope>
    <source>
        <strain evidence="17">CBS 7876</strain>
    </source>
</reference>
<dbReference type="InterPro" id="IPR021369">
    <property type="entry name" value="DUF2985"/>
</dbReference>
<feature type="domain" description="4Fe-4S Mo/W bis-MGD-type" evidence="15">
    <location>
        <begin position="254"/>
        <end position="310"/>
    </location>
</feature>
<feature type="compositionally biased region" description="Basic and acidic residues" evidence="12">
    <location>
        <begin position="896"/>
        <end position="910"/>
    </location>
</feature>
<dbReference type="CDD" id="cd02773">
    <property type="entry name" value="MopB_Res-Cmplx1_Nad11"/>
    <property type="match status" value="1"/>
</dbReference>
<protein>
    <recommendedName>
        <fullName evidence="10">NADH-ubiquinone oxidoreductase 78 kDa subunit, mitochondrial</fullName>
    </recommendedName>
</protein>
<dbReference type="FunFam" id="3.30.70.20:FF:000002">
    <property type="entry name" value="NADH-ubiquinone oxidoreductase 75 kDa subunit"/>
    <property type="match status" value="1"/>
</dbReference>
<dbReference type="Gene3D" id="3.30.200.210">
    <property type="match status" value="1"/>
</dbReference>
<feature type="compositionally biased region" description="Polar residues" evidence="12">
    <location>
        <begin position="876"/>
        <end position="888"/>
    </location>
</feature>
<dbReference type="InterPro" id="IPR006963">
    <property type="entry name" value="Mopterin_OxRdtase_4Fe-4S_dom"/>
</dbReference>
<dbReference type="Pfam" id="PF00384">
    <property type="entry name" value="Molybdopterin"/>
    <property type="match status" value="1"/>
</dbReference>
<feature type="compositionally biased region" description="Basic and acidic residues" evidence="12">
    <location>
        <begin position="998"/>
        <end position="1011"/>
    </location>
</feature>
<dbReference type="PROSITE" id="PS51839">
    <property type="entry name" value="4FE4S_HC3"/>
    <property type="match status" value="1"/>
</dbReference>
<keyword evidence="8" id="KW-0520">NAD</keyword>
<dbReference type="Gene3D" id="3.40.50.740">
    <property type="match status" value="1"/>
</dbReference>
<dbReference type="FunFam" id="3.10.20.740:FF:000001">
    <property type="entry name" value="NADH-quinone oxidoreductase subunit G"/>
    <property type="match status" value="1"/>
</dbReference>
<evidence type="ECO:0000256" key="4">
    <source>
        <dbReference type="ARBA" id="ARBA00022723"/>
    </source>
</evidence>
<comment type="similarity">
    <text evidence="2 11">Belongs to the complex I 75 kDa subunit family.</text>
</comment>
<feature type="compositionally biased region" description="Low complexity" evidence="12">
    <location>
        <begin position="836"/>
        <end position="845"/>
    </location>
</feature>
<evidence type="ECO:0000256" key="8">
    <source>
        <dbReference type="ARBA" id="ARBA00023027"/>
    </source>
</evidence>
<dbReference type="SUPFAM" id="SSF54862">
    <property type="entry name" value="4Fe-4S ferredoxins"/>
    <property type="match status" value="1"/>
</dbReference>
<dbReference type="GO" id="GO:0051539">
    <property type="term" value="F:4 iron, 4 sulfur cluster binding"/>
    <property type="evidence" value="ECO:0007669"/>
    <property type="project" value="UniProtKB-KW"/>
</dbReference>
<dbReference type="PROSITE" id="PS00641">
    <property type="entry name" value="COMPLEX1_75K_1"/>
    <property type="match status" value="1"/>
</dbReference>
<sequence>MPRARLSSGRAAAVLKAASLSTTAARHQASPAPEPPKMVKLTINGQEVEVEQGTAIIQACEKVGAQIPRFCYHERLNVAGNCRMCLVESKGAPKPLASCAFPAMPGQQIFTDSPVVAKAREGVMEFLLQNHPLDCPICDWGGECDLQDQSMRYGADRSRFHEVAGKRAVEDKYFGPLVKTVMTRCIQCTRCVRYANEVAGVQDLGTTGRGNQMQIGMYVEKMLDSEMSGNIVDLCPVGALTSRPQAFHGRPWELRKFESIDVLDAVGSNIRVDARDLQVMRVLPRTNDDVNEEWINDKTRYAVDGLKYQRLTTPLIRQGDRFVPASWPEAMRTIAEGLERSGAKGNEIQGVAGALADAESLVALKDLINRLGSDNTVTDEPRGDEAPVNGVDFRSNYTFNSEIRGLDEADYVILIGTNPRHEATIINARLRKNYLRRFQDIALIGEPVDLTYEYEHLGTDAKAVEELAAGRGAGAERLQSAEKPLVIVGSGVADHPDGAAILKNVAKLVESNKGKFLTPEWNGFNFLQRAASRVAARDIGYTGRADITETPKFVYLLNADDITAQRIPQDAFVVYQGHHGDVGAQFADVCLPGLAYTEKNTTYVNTEGRAQLTRAAVSGAGAAREDWKILRALSEVLDATLPYDDTTAVRHRMFDISPSLVRYDAVERTSDKVAEMGLAQLAAAADAPSLNTPLLRPIENFYQTDPISRASPTMAKCVQAFVYKIPSRYEQLADAIGPDAHARPELHIPVSDDAPRGILYPPPALGAEPMQASSSHQSTASAPPTQSTKPHLTIAEPEAVREPSSDPENPNESLSRSRRGSLATVVNAAASMNPMPIISSMWPSSKNDETRSQHSQHSAGDAAEDEGDRQEESSGRRWTTYVTPSSWWKPSDTDEEHGQGEEANHEESEQHPSPQQQLHSDQMVDYLDVIDPAVGVFNTLQDFGNSTMLPNIPWFYNRRPTLHIDRVVDPEVQLQSPLSPSPISPPFAGTHGSLRQDQQARDDEQALEHDPVSLGAPVVDYRPFAHEQGSEAHSSTSHRQSRPLPQPPTVQPQTELLQPPADMESRRPSTSQSRAVPSEADTSTAPMYEAPSSDGLRSPSVKPLVGDDSLNTLPQLDGDPHTDRWWDMDEEERKELDNHIRYLLTNKSKAKRVLKGFWNFVRTPMGFILTTYGLLITAWGMLIVLLAIPWVHVGDAHRQRYWIEICDQVLCALFAAVGLGFAPFRAVDTYRMGYIAHYHFLTYKRRRLLHLPELKNKNELPRYSKGRIERLLKSKDGTADAPEESGDKPKELTDPARYLEAIGVKHAMGGHAEEVYGIENLFGSFPGQPGAAERQHPDELQKQRLKRVPSIDSMIDKDTQEVSVLSPTEQATLQHQQRMFHASHTFYRYRETSTHWPFPLRIMMAIVILLDCHSVLQGTLGGVTWGIKYEHRPTALTATIISFSLSCNAMAGILIWQGGKRTRKTEVVERRLKLALEERAIERMERKRRKAARLAAQGGV</sequence>
<feature type="compositionally biased region" description="Low complexity" evidence="12">
    <location>
        <begin position="771"/>
        <end position="785"/>
    </location>
</feature>
<feature type="transmembrane region" description="Helical" evidence="13">
    <location>
        <begin position="1436"/>
        <end position="1456"/>
    </location>
</feature>
<dbReference type="GO" id="GO:0016651">
    <property type="term" value="F:oxidoreductase activity, acting on NAD(P)H"/>
    <property type="evidence" value="ECO:0007669"/>
    <property type="project" value="InterPro"/>
</dbReference>
<comment type="cofactor">
    <cofactor evidence="9">
        <name>[2Fe-2S] cluster</name>
        <dbReference type="ChEBI" id="CHEBI:190135"/>
    </cofactor>
</comment>
<evidence type="ECO:0000259" key="15">
    <source>
        <dbReference type="PROSITE" id="PS51669"/>
    </source>
</evidence>
<dbReference type="GO" id="GO:0008137">
    <property type="term" value="F:NADH dehydrogenase (ubiquinone) activity"/>
    <property type="evidence" value="ECO:0007669"/>
    <property type="project" value="InterPro"/>
</dbReference>
<dbReference type="SUPFAM" id="SSF53706">
    <property type="entry name" value="Formate dehydrogenase/DMSO reductase, domains 1-3"/>
    <property type="match status" value="1"/>
</dbReference>
<evidence type="ECO:0000256" key="1">
    <source>
        <dbReference type="ARBA" id="ARBA00001966"/>
    </source>
</evidence>
<feature type="region of interest" description="Disordered" evidence="12">
    <location>
        <begin position="1274"/>
        <end position="1293"/>
    </location>
</feature>
<dbReference type="Pfam" id="PF13510">
    <property type="entry name" value="Fer2_4"/>
    <property type="match status" value="1"/>
</dbReference>
<evidence type="ECO:0000256" key="5">
    <source>
        <dbReference type="ARBA" id="ARBA00022967"/>
    </source>
</evidence>
<keyword evidence="4" id="KW-0479">Metal-binding</keyword>
<dbReference type="PROSITE" id="PS51669">
    <property type="entry name" value="4FE4S_MOW_BIS_MGD"/>
    <property type="match status" value="1"/>
</dbReference>
<feature type="domain" description="4Fe-4S His(Cys)3-ligated-type" evidence="16">
    <location>
        <begin position="115"/>
        <end position="154"/>
    </location>
</feature>
<dbReference type="GO" id="GO:0042773">
    <property type="term" value="P:ATP synthesis coupled electron transport"/>
    <property type="evidence" value="ECO:0007669"/>
    <property type="project" value="InterPro"/>
</dbReference>
<dbReference type="InterPro" id="IPR015405">
    <property type="entry name" value="NDUFS1-like_C"/>
</dbReference>
<dbReference type="SMART" id="SM00929">
    <property type="entry name" value="NADH-G_4Fe-4S_3"/>
    <property type="match status" value="1"/>
</dbReference>
<dbReference type="InterPro" id="IPR019574">
    <property type="entry name" value="NADH_UbQ_OxRdtase_Gsu_4Fe4S-bd"/>
</dbReference>
<feature type="compositionally biased region" description="Low complexity" evidence="12">
    <location>
        <begin position="1051"/>
        <end position="1060"/>
    </location>
</feature>